<proteinExistence type="predicted"/>
<reference evidence="1 2" key="1">
    <citation type="journal article" date="2016" name="Curr. Microbiol.">
        <title>Characterization and Complete Genome Sequences of Three N4-Like Roseobacter Phages Isolated from the South China Sea.</title>
        <authorList>
            <person name="Li B."/>
            <person name="Zhang S."/>
            <person name="Long L."/>
            <person name="Huang S."/>
        </authorList>
    </citation>
    <scope>NUCLEOTIDE SEQUENCE [LARGE SCALE GENOMIC DNA]</scope>
</reference>
<protein>
    <submittedName>
        <fullName evidence="1">Virion protein</fullName>
    </submittedName>
</protein>
<evidence type="ECO:0000313" key="2">
    <source>
        <dbReference type="Proteomes" id="UP000259976"/>
    </source>
</evidence>
<name>A0A191VYI6_9CAUD</name>
<accession>A0A191VYI6</accession>
<keyword evidence="2" id="KW-1185">Reference proteome</keyword>
<dbReference type="Proteomes" id="UP000259976">
    <property type="component" value="Segment"/>
</dbReference>
<gene>
    <name evidence="1" type="ORF">RDp01_gp39</name>
</gene>
<sequence length="552" mass="57150">MADRRPIVLVDGKFQEFKDGDTLIGAGGGSASYPDFSSNAGKVLAVNDTEDGVEWVIGAGGTENNYFSALYDANVNMSTSMTGATEAMKGALGTVVEDTAVVEMFGYLGSNQDITPMIVKLSDATTSATITEILYTGPEFTTSGSNDINRVAMTSPVHLTAGDVVAFLWVRQDGSSVAISSGSTGYNLPDEITFETVQAIRNNPAGALPAVGEGGVVSSSGTYSVGIRLFSNDLYAAMDFGGGDASYPSFTGNQGKILAVNSAEDGVEWIDAPSGGDTYGAKIGVDILDTPLGSSSGFATKGNLYLASIDMRITDVSFLTATAGASFEVIAAIMDNGTSSNNIVSMTRETVSSYTEGSVANNTVALTTPLEVAAGQYFYVALVRTDGSATTSNGAYYQQNTSITNDSATHQGGQRLQDIDVQVGDGPSSDLFASDMWSVTYSYEPKEADTDSLITQETISGAYSIVEEDLSGLIMKKASAAATVTVTAGLSSSQPVTFIQTGAGQITFVADTGVTIVSADGNLLTRVQGSSATLVQDADTADTYYLFGDLTS</sequence>
<organism evidence="1 2">
    <name type="scientific">Roseobacter phage RD-1410W1-01</name>
    <dbReference type="NCBI Taxonomy" id="1815984"/>
    <lineage>
        <taxon>Viruses</taxon>
        <taxon>Duplodnaviria</taxon>
        <taxon>Heunggongvirae</taxon>
        <taxon>Uroviricota</taxon>
        <taxon>Caudoviricetes</taxon>
        <taxon>Schitoviridae</taxon>
        <taxon>Rhodovirinae</taxon>
        <taxon>Aoqinvirus</taxon>
        <taxon>Aoqinvirus RD1410W101</taxon>
    </lineage>
</organism>
<dbReference type="EMBL" id="KU885989">
    <property type="protein sequence ID" value="ANJ20773.1"/>
    <property type="molecule type" value="Genomic_DNA"/>
</dbReference>
<evidence type="ECO:0000313" key="1">
    <source>
        <dbReference type="EMBL" id="ANJ20773.1"/>
    </source>
</evidence>